<accession>X1UM59</accession>
<evidence type="ECO:0000313" key="1">
    <source>
        <dbReference type="EMBL" id="GAJ04687.1"/>
    </source>
</evidence>
<comment type="caution">
    <text evidence="1">The sequence shown here is derived from an EMBL/GenBank/DDBJ whole genome shotgun (WGS) entry which is preliminary data.</text>
</comment>
<proteinExistence type="predicted"/>
<reference evidence="1" key="1">
    <citation type="journal article" date="2014" name="Front. Microbiol.">
        <title>High frequency of phylogenetically diverse reductive dehalogenase-homologous genes in deep subseafloor sedimentary metagenomes.</title>
        <authorList>
            <person name="Kawai M."/>
            <person name="Futagami T."/>
            <person name="Toyoda A."/>
            <person name="Takaki Y."/>
            <person name="Nishi S."/>
            <person name="Hori S."/>
            <person name="Arai W."/>
            <person name="Tsubouchi T."/>
            <person name="Morono Y."/>
            <person name="Uchiyama I."/>
            <person name="Ito T."/>
            <person name="Fujiyama A."/>
            <person name="Inagaki F."/>
            <person name="Takami H."/>
        </authorList>
    </citation>
    <scope>NUCLEOTIDE SEQUENCE</scope>
    <source>
        <strain evidence="1">Expedition CK06-06</strain>
    </source>
</reference>
<feature type="non-terminal residue" evidence="1">
    <location>
        <position position="98"/>
    </location>
</feature>
<name>X1UM59_9ZZZZ</name>
<dbReference type="EMBL" id="BARW01027679">
    <property type="protein sequence ID" value="GAJ04687.1"/>
    <property type="molecule type" value="Genomic_DNA"/>
</dbReference>
<sequence length="98" mass="10849">MPPDAGNTPRTAGRPPADMWALAQENADVLRISTLFTAQQVPRYLSDDEGIERAIGWCKAHGITRVYLESFRTRAVPPRAVLMRARDRFRAAGLLVSG</sequence>
<gene>
    <name evidence="1" type="ORF">S12H4_44863</name>
</gene>
<organism evidence="1">
    <name type="scientific">marine sediment metagenome</name>
    <dbReference type="NCBI Taxonomy" id="412755"/>
    <lineage>
        <taxon>unclassified sequences</taxon>
        <taxon>metagenomes</taxon>
        <taxon>ecological metagenomes</taxon>
    </lineage>
</organism>
<protein>
    <submittedName>
        <fullName evidence="1">Uncharacterized protein</fullName>
    </submittedName>
</protein>
<dbReference type="AlphaFoldDB" id="X1UM59"/>